<evidence type="ECO:0000313" key="3">
    <source>
        <dbReference type="Proteomes" id="UP001163255"/>
    </source>
</evidence>
<feature type="signal peptide" evidence="1">
    <location>
        <begin position="1"/>
        <end position="26"/>
    </location>
</feature>
<dbReference type="EMBL" id="CP103300">
    <property type="protein sequence ID" value="UYM16736.1"/>
    <property type="molecule type" value="Genomic_DNA"/>
</dbReference>
<gene>
    <name evidence="2" type="ORF">NX720_02035</name>
</gene>
<protein>
    <submittedName>
        <fullName evidence="2">Uncharacterized protein</fullName>
    </submittedName>
</protein>
<keyword evidence="3" id="KW-1185">Reference proteome</keyword>
<reference evidence="2" key="1">
    <citation type="submission" date="2022-10" db="EMBL/GenBank/DDBJ databases">
        <title>Completed Genome Sequence of two octocoral isolated bacterium, Endozoicomonas euniceicola EF212T and Endozoicomonas gorgoniicola PS125T.</title>
        <authorList>
            <person name="Chiou Y.-J."/>
            <person name="Chen Y.-H."/>
        </authorList>
    </citation>
    <scope>NUCLEOTIDE SEQUENCE</scope>
    <source>
        <strain evidence="2">EF212</strain>
    </source>
</reference>
<sequence length="441" mass="50136">MRRVMKFIYNSFLVFILLLFVQSSFGAGDDSSEDKGSIFVVNDNSIGLTATYKEFFNAENTNTLIFLRKHYNQIPWQLWDIISTSFKALFVLNLPYLYGYTAGFIAGKVHSHHPDSHIPARLKSSVTVINTIGNIIALSALSMIAIEAYKDIFGDNQATIEKKMACDTHHERSGVMPVYPQNPWLGRHFYQKILFSRGQGPKLEINRLISHGGLSDNEALNDISEWSDLYDTLSWHQIDKLVIEPDENSLKLSFEYNAIPRNALLVIDSPDMNVTAWDIDIRKYCSTFSTDGVYSVFHKNTLKAITSAIRQAVSFNNSVAYLSLKKSNVTRSGAGAAVVRLDDDARSSWVVYSDRDFHIKTSGYFLIAEPEQKAQKLFDMALYMKPNSISKLKTSQTVWQPEEIDKWIALTTVTIILCLRDLAIEKLTTYIPTEYKIIKRF</sequence>
<evidence type="ECO:0000313" key="2">
    <source>
        <dbReference type="EMBL" id="UYM16736.1"/>
    </source>
</evidence>
<feature type="chain" id="PRO_5047076451" evidence="1">
    <location>
        <begin position="27"/>
        <end position="441"/>
    </location>
</feature>
<keyword evidence="1" id="KW-0732">Signal</keyword>
<name>A0ABY6GXE8_9GAMM</name>
<dbReference type="RefSeq" id="WP_262599061.1">
    <property type="nucleotide sequence ID" value="NZ_CP103300.1"/>
</dbReference>
<accession>A0ABY6GXE8</accession>
<organism evidence="2 3">
    <name type="scientific">Endozoicomonas euniceicola</name>
    <dbReference type="NCBI Taxonomy" id="1234143"/>
    <lineage>
        <taxon>Bacteria</taxon>
        <taxon>Pseudomonadati</taxon>
        <taxon>Pseudomonadota</taxon>
        <taxon>Gammaproteobacteria</taxon>
        <taxon>Oceanospirillales</taxon>
        <taxon>Endozoicomonadaceae</taxon>
        <taxon>Endozoicomonas</taxon>
    </lineage>
</organism>
<dbReference type="Proteomes" id="UP001163255">
    <property type="component" value="Chromosome"/>
</dbReference>
<evidence type="ECO:0000256" key="1">
    <source>
        <dbReference type="SAM" id="SignalP"/>
    </source>
</evidence>
<proteinExistence type="predicted"/>